<comment type="similarity">
    <text evidence="2">Belongs to the UTP6 family.</text>
</comment>
<reference evidence="9" key="1">
    <citation type="submission" date="2020-10" db="EMBL/GenBank/DDBJ databases">
        <title>Unveiling of a novel bifunctional photoreceptor, Dualchrome1, isolated from a cosmopolitan green alga.</title>
        <authorList>
            <person name="Suzuki S."/>
            <person name="Kawachi M."/>
        </authorList>
    </citation>
    <scope>NUCLEOTIDE SEQUENCE</scope>
    <source>
        <strain evidence="9">NIES 2893</strain>
    </source>
</reference>
<dbReference type="InterPro" id="IPR013949">
    <property type="entry name" value="Utp6"/>
</dbReference>
<dbReference type="GO" id="GO:0030515">
    <property type="term" value="F:snoRNA binding"/>
    <property type="evidence" value="ECO:0007669"/>
    <property type="project" value="InterPro"/>
</dbReference>
<evidence type="ECO:0000259" key="8">
    <source>
        <dbReference type="Pfam" id="PF08640"/>
    </source>
</evidence>
<keyword evidence="7" id="KW-0472">Membrane</keyword>
<dbReference type="AlphaFoldDB" id="A0A830HBL9"/>
<feature type="domain" description="U3 small nucleolar RNA-associated protein 6 N-terminal" evidence="8">
    <location>
        <begin position="9"/>
        <end position="77"/>
    </location>
</feature>
<proteinExistence type="inferred from homology"/>
<evidence type="ECO:0000256" key="5">
    <source>
        <dbReference type="ARBA" id="ARBA00023242"/>
    </source>
</evidence>
<comment type="caution">
    <text evidence="9">The sequence shown here is derived from an EMBL/GenBank/DDBJ whole genome shotgun (WGS) entry which is preliminary data.</text>
</comment>
<keyword evidence="10" id="KW-1185">Reference proteome</keyword>
<sequence>MASTVRYLLEESVPELQALVDGGIFTRDETRAIVARRQAFEYALKRRTPVLDDFIRYVNYEASLNKLRRHRVASSALASGENGFLPGSNSHEEHAAGVKKLLGGHTFLRRIHFIYQRALNKFRGNVELWMRYFAFCRAGPGHGGRILARALARALRLHPRIPGLWAYAASWEFDTRGNAVAARALMQRGLRINKASVELWAEYFKMECMYALKLRTRRDLLAAKLGNGLMGTGDGDGDGDGDGEDGDDGTNAQQAILDGSLAVAVINGACRAFPTDASPVLALRAVLDALPTKLPTVENALYAALGREYADDDTAAVACAIRSDDNATEGSEPHAFLSAVWALRPTVGTFDAASQHLHTAMASATTEAAREAAVERLVACYTDACTALKGASASAQRWSFAKPLAMLYLQCGDVSTACRTLAVEASALARTRFQSDVGILLLSLVASADAAGATDLVACALPSQPCDVGAWLKDNVAALIAPGSPAAVSTAIPALRCVLEWSVSMRRADIALAIFRLALSVHMRGGSDAVSIDPVLRLCSSVSRILDDAEGAVHSEEATRLREKARRRLQIMRRLAVAVEAPALNTTVASQRHRVIVACGNRDEITRDALMHKPHVHNPTICIVLGIVTLIALAVKRRSTARRHPSQQQQQHDNLQKLQKWRRTDGGRLAKVA</sequence>
<dbReference type="PANTHER" id="PTHR23271">
    <property type="entry name" value="HEPATOCELLULAR CARCINOMA-ASSOCIATED ANTIGEN 66"/>
    <property type="match status" value="1"/>
</dbReference>
<dbReference type="InterPro" id="IPR055347">
    <property type="entry name" value="UTP6_N"/>
</dbReference>
<feature type="compositionally biased region" description="Basic and acidic residues" evidence="6">
    <location>
        <begin position="662"/>
        <end position="673"/>
    </location>
</feature>
<dbReference type="PANTHER" id="PTHR23271:SF1">
    <property type="entry name" value="U3 SMALL NUCLEOLAR RNA-ASSOCIATED PROTEIN 6 HOMOLOG"/>
    <property type="match status" value="1"/>
</dbReference>
<evidence type="ECO:0000256" key="7">
    <source>
        <dbReference type="SAM" id="Phobius"/>
    </source>
</evidence>
<feature type="transmembrane region" description="Helical" evidence="7">
    <location>
        <begin position="616"/>
        <end position="635"/>
    </location>
</feature>
<evidence type="ECO:0000313" key="10">
    <source>
        <dbReference type="Proteomes" id="UP000660262"/>
    </source>
</evidence>
<dbReference type="EMBL" id="BNJQ01000007">
    <property type="protein sequence ID" value="GHP04385.1"/>
    <property type="molecule type" value="Genomic_DNA"/>
</dbReference>
<dbReference type="SMART" id="SM00386">
    <property type="entry name" value="HAT"/>
    <property type="match status" value="3"/>
</dbReference>
<dbReference type="Gene3D" id="1.25.40.10">
    <property type="entry name" value="Tetratricopeptide repeat domain"/>
    <property type="match status" value="1"/>
</dbReference>
<feature type="compositionally biased region" description="Low complexity" evidence="6">
    <location>
        <begin position="647"/>
        <end position="658"/>
    </location>
</feature>
<organism evidence="9 10">
    <name type="scientific">Pycnococcus provasolii</name>
    <dbReference type="NCBI Taxonomy" id="41880"/>
    <lineage>
        <taxon>Eukaryota</taxon>
        <taxon>Viridiplantae</taxon>
        <taxon>Chlorophyta</taxon>
        <taxon>Pseudoscourfieldiophyceae</taxon>
        <taxon>Pseudoscourfieldiales</taxon>
        <taxon>Pycnococcaceae</taxon>
        <taxon>Pycnococcus</taxon>
    </lineage>
</organism>
<keyword evidence="3" id="KW-0698">rRNA processing</keyword>
<comment type="subcellular location">
    <subcellularLocation>
        <location evidence="1">Nucleus</location>
        <location evidence="1">Nucleolus</location>
    </subcellularLocation>
</comment>
<keyword evidence="7" id="KW-1133">Transmembrane helix</keyword>
<dbReference type="GO" id="GO:0000462">
    <property type="term" value="P:maturation of SSU-rRNA from tricistronic rRNA transcript (SSU-rRNA, 5.8S rRNA, LSU-rRNA)"/>
    <property type="evidence" value="ECO:0007669"/>
    <property type="project" value="InterPro"/>
</dbReference>
<evidence type="ECO:0000256" key="1">
    <source>
        <dbReference type="ARBA" id="ARBA00004604"/>
    </source>
</evidence>
<dbReference type="InterPro" id="IPR003107">
    <property type="entry name" value="HAT"/>
</dbReference>
<evidence type="ECO:0000256" key="2">
    <source>
        <dbReference type="ARBA" id="ARBA00010734"/>
    </source>
</evidence>
<dbReference type="Pfam" id="PF08640">
    <property type="entry name" value="U3_assoc_6"/>
    <property type="match status" value="1"/>
</dbReference>
<evidence type="ECO:0000313" key="9">
    <source>
        <dbReference type="EMBL" id="GHP04385.1"/>
    </source>
</evidence>
<keyword evidence="4" id="KW-0677">Repeat</keyword>
<evidence type="ECO:0000256" key="4">
    <source>
        <dbReference type="ARBA" id="ARBA00022737"/>
    </source>
</evidence>
<evidence type="ECO:0000256" key="3">
    <source>
        <dbReference type="ARBA" id="ARBA00022552"/>
    </source>
</evidence>
<protein>
    <submittedName>
        <fullName evidence="9">U3 snoRNP protein</fullName>
    </submittedName>
</protein>
<dbReference type="InterPro" id="IPR011990">
    <property type="entry name" value="TPR-like_helical_dom_sf"/>
</dbReference>
<evidence type="ECO:0000256" key="6">
    <source>
        <dbReference type="SAM" id="MobiDB-lite"/>
    </source>
</evidence>
<dbReference type="GO" id="GO:0032040">
    <property type="term" value="C:small-subunit processome"/>
    <property type="evidence" value="ECO:0007669"/>
    <property type="project" value="TreeGrafter"/>
</dbReference>
<dbReference type="SUPFAM" id="SSF48452">
    <property type="entry name" value="TPR-like"/>
    <property type="match status" value="1"/>
</dbReference>
<accession>A0A830HBL9</accession>
<feature type="region of interest" description="Disordered" evidence="6">
    <location>
        <begin position="232"/>
        <end position="251"/>
    </location>
</feature>
<dbReference type="OrthoDB" id="28112at2759"/>
<dbReference type="Proteomes" id="UP000660262">
    <property type="component" value="Unassembled WGS sequence"/>
</dbReference>
<keyword evidence="7" id="KW-0812">Transmembrane</keyword>
<gene>
    <name evidence="9" type="ORF">PPROV_000313900</name>
</gene>
<dbReference type="GO" id="GO:0034388">
    <property type="term" value="C:Pwp2p-containing subcomplex of 90S preribosome"/>
    <property type="evidence" value="ECO:0007669"/>
    <property type="project" value="TreeGrafter"/>
</dbReference>
<keyword evidence="5" id="KW-0539">Nucleus</keyword>
<name>A0A830HBL9_9CHLO</name>
<feature type="compositionally biased region" description="Acidic residues" evidence="6">
    <location>
        <begin position="235"/>
        <end position="248"/>
    </location>
</feature>
<feature type="region of interest" description="Disordered" evidence="6">
    <location>
        <begin position="641"/>
        <end position="673"/>
    </location>
</feature>